<organism evidence="1 2">
    <name type="scientific">Blastococcus brunescens</name>
    <dbReference type="NCBI Taxonomy" id="1564165"/>
    <lineage>
        <taxon>Bacteria</taxon>
        <taxon>Bacillati</taxon>
        <taxon>Actinomycetota</taxon>
        <taxon>Actinomycetes</taxon>
        <taxon>Geodermatophilales</taxon>
        <taxon>Geodermatophilaceae</taxon>
        <taxon>Blastococcus</taxon>
    </lineage>
</organism>
<dbReference type="EMBL" id="CP141261">
    <property type="protein sequence ID" value="WRL65409.1"/>
    <property type="molecule type" value="Genomic_DNA"/>
</dbReference>
<evidence type="ECO:0000313" key="2">
    <source>
        <dbReference type="Proteomes" id="UP001324287"/>
    </source>
</evidence>
<proteinExistence type="predicted"/>
<protein>
    <submittedName>
        <fullName evidence="1">Uncharacterized protein</fullName>
    </submittedName>
</protein>
<dbReference type="Proteomes" id="UP001324287">
    <property type="component" value="Chromosome"/>
</dbReference>
<name>A0ABZ1B3M1_9ACTN</name>
<reference evidence="1 2" key="1">
    <citation type="submission" date="2023-12" db="EMBL/GenBank/DDBJ databases">
        <title>Blastococcus brunescens sp. nov., an actonobacterium isolated from sandstone collected in sahara desert.</title>
        <authorList>
            <person name="Gtari M."/>
            <person name="Ghodhbane F."/>
        </authorList>
    </citation>
    <scope>NUCLEOTIDE SEQUENCE [LARGE SCALE GENOMIC DNA]</scope>
    <source>
        <strain evidence="1 2">BMG 8361</strain>
    </source>
</reference>
<dbReference type="RefSeq" id="WP_324276731.1">
    <property type="nucleotide sequence ID" value="NZ_CP141261.1"/>
</dbReference>
<evidence type="ECO:0000313" key="1">
    <source>
        <dbReference type="EMBL" id="WRL65409.1"/>
    </source>
</evidence>
<keyword evidence="2" id="KW-1185">Reference proteome</keyword>
<sequence length="81" mass="8398">MTGTATSVGARRMGGLLQTVEARDAIQPDCTRPGPVTGHLRGAGSVLRFTASDTARWSPAIRHFGCSQPSTPTSSTLVDTA</sequence>
<accession>A0ABZ1B3M1</accession>
<gene>
    <name evidence="1" type="ORF">U6N30_07190</name>
</gene>